<accession>A0ACC3SKM8</accession>
<protein>
    <submittedName>
        <fullName evidence="1">Uncharacterized protein</fullName>
    </submittedName>
</protein>
<gene>
    <name evidence="1" type="ORF">M8818_001255</name>
</gene>
<keyword evidence="2" id="KW-1185">Reference proteome</keyword>
<comment type="caution">
    <text evidence="1">The sequence shown here is derived from an EMBL/GenBank/DDBJ whole genome shotgun (WGS) entry which is preliminary data.</text>
</comment>
<evidence type="ECO:0000313" key="1">
    <source>
        <dbReference type="EMBL" id="KAK8217497.1"/>
    </source>
</evidence>
<proteinExistence type="predicted"/>
<dbReference type="Proteomes" id="UP001320706">
    <property type="component" value="Unassembled WGS sequence"/>
</dbReference>
<name>A0ACC3SKM8_9PEZI</name>
<sequence length="610" mass="69454">MMSHSTWRKQKSRLSLDILFSHPLTTSEDCEPVSTRLCPSALLRHSDRHNPGRQSAEEYIVISRLHQFQKSDGKGSTHEGSPDPIHTLASQQVLRAWEADIDLSQSFSSMAHLSEASPSLTPAVEQESSQYEEPNQGETQGQSDMGEEPVVHTSSQARNPFAVTDELRKAYAPRERPRGYRPLVDRRTGTYRFPSGEELRQTNPEFFRTETEGDRAHLESNDNVAHPKADTNIQPRRGAALPTRKSSRLAKLVQQHIDGEEEAPVAAGEIVMSSIELEEDEKQDHMLPARKPTRARGKARDDAYESEEREEEYMSEEDAYLPGAKRKRPIGVATRRTKAGESQNPAEESSSDEYEDGNDGESDDDGEDPQDVQGPVMPLHGSFWTKSQPQPHPLRFETPADKNGRVKVVTYKNSVDWGSAESVRRANKTRAQRIRRDNERFGIEARRRETVVWYTKRQTTWIADQYRQDPDIGNDTLRDRFNSHFNQDRSNASLQSHANRTEEIRGARGLGPYVRVSKSEAAQRRVRAAEPPYTARQDTYLREQHRLNPELTMTTLARRYNKAFWTAKRTSKSLRWHIINVLNLEFGEAAAGAAGDNENEEEEEDDEEKQ</sequence>
<dbReference type="EMBL" id="JAMKPW020000005">
    <property type="protein sequence ID" value="KAK8217497.1"/>
    <property type="molecule type" value="Genomic_DNA"/>
</dbReference>
<organism evidence="1 2">
    <name type="scientific">Zalaria obscura</name>
    <dbReference type="NCBI Taxonomy" id="2024903"/>
    <lineage>
        <taxon>Eukaryota</taxon>
        <taxon>Fungi</taxon>
        <taxon>Dikarya</taxon>
        <taxon>Ascomycota</taxon>
        <taxon>Pezizomycotina</taxon>
        <taxon>Dothideomycetes</taxon>
        <taxon>Dothideomycetidae</taxon>
        <taxon>Dothideales</taxon>
        <taxon>Zalariaceae</taxon>
        <taxon>Zalaria</taxon>
    </lineage>
</organism>
<evidence type="ECO:0000313" key="2">
    <source>
        <dbReference type="Proteomes" id="UP001320706"/>
    </source>
</evidence>
<reference evidence="1" key="1">
    <citation type="submission" date="2024-02" db="EMBL/GenBank/DDBJ databases">
        <title>Metagenome Assembled Genome of Zalaria obscura JY119.</title>
        <authorList>
            <person name="Vighnesh L."/>
            <person name="Jagadeeshwari U."/>
            <person name="Venkata Ramana C."/>
            <person name="Sasikala C."/>
        </authorList>
    </citation>
    <scope>NUCLEOTIDE SEQUENCE</scope>
    <source>
        <strain evidence="1">JY119</strain>
    </source>
</reference>